<dbReference type="AlphaFoldDB" id="A0A1H8V9X5"/>
<name>A0A1H8V9X5_9BRAD</name>
<evidence type="ECO:0000313" key="1">
    <source>
        <dbReference type="EMBL" id="SEP12219.1"/>
    </source>
</evidence>
<sequence>MTGRRLRISDHALLRILRHAGGVDVETLRAAVAMALARSVERAELIGEKDFVIVSDGLRYVVSGNTLVTVTEAPKR</sequence>
<reference evidence="2" key="1">
    <citation type="submission" date="2016-10" db="EMBL/GenBank/DDBJ databases">
        <authorList>
            <person name="Varghese N."/>
            <person name="Submissions S."/>
        </authorList>
    </citation>
    <scope>NUCLEOTIDE SEQUENCE [LARGE SCALE GENOMIC DNA]</scope>
    <source>
        <strain evidence="2">DSM 123</strain>
    </source>
</reference>
<dbReference type="EMBL" id="FODT01000008">
    <property type="protein sequence ID" value="SEP12219.1"/>
    <property type="molecule type" value="Genomic_DNA"/>
</dbReference>
<keyword evidence="2" id="KW-1185">Reference proteome</keyword>
<dbReference type="OrthoDB" id="7605594at2"/>
<proteinExistence type="predicted"/>
<dbReference type="Proteomes" id="UP000199615">
    <property type="component" value="Unassembled WGS sequence"/>
</dbReference>
<organism evidence="1 2">
    <name type="scientific">Rhodopseudomonas pseudopalustris</name>
    <dbReference type="NCBI Taxonomy" id="1513892"/>
    <lineage>
        <taxon>Bacteria</taxon>
        <taxon>Pseudomonadati</taxon>
        <taxon>Pseudomonadota</taxon>
        <taxon>Alphaproteobacteria</taxon>
        <taxon>Hyphomicrobiales</taxon>
        <taxon>Nitrobacteraceae</taxon>
        <taxon>Rhodopseudomonas</taxon>
    </lineage>
</organism>
<accession>A0A1H8V9X5</accession>
<gene>
    <name evidence="1" type="ORF">SAMN05444123_108150</name>
</gene>
<dbReference type="RefSeq" id="WP_092685229.1">
    <property type="nucleotide sequence ID" value="NZ_FODT01000008.1"/>
</dbReference>
<protein>
    <submittedName>
        <fullName evidence="1">Uncharacterized protein</fullName>
    </submittedName>
</protein>
<evidence type="ECO:0000313" key="2">
    <source>
        <dbReference type="Proteomes" id="UP000199615"/>
    </source>
</evidence>